<dbReference type="GO" id="GO:0031267">
    <property type="term" value="F:small GTPase binding"/>
    <property type="evidence" value="ECO:0007669"/>
    <property type="project" value="TreeGrafter"/>
</dbReference>
<dbReference type="GO" id="GO:0006913">
    <property type="term" value="P:nucleocytoplasmic transport"/>
    <property type="evidence" value="ECO:0007669"/>
    <property type="project" value="TreeGrafter"/>
</dbReference>
<keyword evidence="5" id="KW-0472">Membrane</keyword>
<evidence type="ECO:0000256" key="2">
    <source>
        <dbReference type="ARBA" id="ARBA00022614"/>
    </source>
</evidence>
<dbReference type="GO" id="GO:0005634">
    <property type="term" value="C:nucleus"/>
    <property type="evidence" value="ECO:0007669"/>
    <property type="project" value="TreeGrafter"/>
</dbReference>
<dbReference type="STRING" id="3914.A0A0L9USR1"/>
<keyword evidence="5" id="KW-1133">Transmembrane helix</keyword>
<dbReference type="Proteomes" id="UP000053144">
    <property type="component" value="Chromosome 6"/>
</dbReference>
<evidence type="ECO:0000256" key="4">
    <source>
        <dbReference type="SAM" id="MobiDB-lite"/>
    </source>
</evidence>
<dbReference type="GO" id="GO:0005829">
    <property type="term" value="C:cytosol"/>
    <property type="evidence" value="ECO:0007669"/>
    <property type="project" value="TreeGrafter"/>
</dbReference>
<evidence type="ECO:0000256" key="3">
    <source>
        <dbReference type="ARBA" id="ARBA00022737"/>
    </source>
</evidence>
<dbReference type="InterPro" id="IPR001611">
    <property type="entry name" value="Leu-rich_rpt"/>
</dbReference>
<protein>
    <submittedName>
        <fullName evidence="6">Uncharacterized protein</fullName>
    </submittedName>
</protein>
<dbReference type="SMART" id="SM00368">
    <property type="entry name" value="LRR_RI"/>
    <property type="match status" value="11"/>
</dbReference>
<feature type="compositionally biased region" description="Basic and acidic residues" evidence="4">
    <location>
        <begin position="288"/>
        <end position="304"/>
    </location>
</feature>
<keyword evidence="5" id="KW-0812">Transmembrane</keyword>
<dbReference type="Pfam" id="PF13516">
    <property type="entry name" value="LRR_6"/>
    <property type="match status" value="8"/>
</dbReference>
<accession>A0A0L9USR1</accession>
<sequence length="644" mass="69263">MRFRSIVRFRTFVIKVSSSVEGTRPRPVGSRRIYRQSQVHAPLSSAPMKQIANVVGPFAVLVALTFVIWKLVEKLLVPVPKPLKSSTVEGQLPSQGLKWSFAAGTNLMSQLGAKIERQSKHKLNEFARELRSFPSVDMSGRNFGDEGLFFLSESLAFNQTAEEVSFAANGITAAGLRAFDGVLQSNITLKTLDLSGNLVGDEGAKCLCDILANNSSIQKLQLNSADLGDEGAKAIAEMMKKNSSLRVLELNNNMIEYSGFSSLAGALLENNSIRSIHLNAPIDATTTDPERERGGDHDGSDRRRNSPRKLRHARREAAAPITVAAVRGGAWVVRSPRSLYHGGRPIETIPMVWSSVDSGTPAATATTAATTTVMCAGDRGELYLHGNSIGDEGIRSLMAGLSAHKGKLTLLDIGNNSLTSKGAFHVAECVKKSRSLLWLNLYMNDIGDEGAGKIAAALKENRSITTLDLGGNNIHADGVNAVAQVLKDNLVITTLELSYNPIGPDGAKTLAEVLKFHGNIKTLKLGWCQIGAKGAEFIADALKYNTTISILDLRANGLRDEGAQCLARSLKVVNEALTSLDLGFNEIRDDGAFAIAQALKSNDDVAVTSLNIASNFLTKFGQGALADARDHVLEMTEKEINIFL</sequence>
<evidence type="ECO:0000256" key="5">
    <source>
        <dbReference type="SAM" id="Phobius"/>
    </source>
</evidence>
<feature type="compositionally biased region" description="Basic residues" evidence="4">
    <location>
        <begin position="305"/>
        <end position="314"/>
    </location>
</feature>
<evidence type="ECO:0000313" key="7">
    <source>
        <dbReference type="Proteomes" id="UP000053144"/>
    </source>
</evidence>
<name>A0A0L9USR1_PHAAN</name>
<dbReference type="Gramene" id="KOM45574">
    <property type="protein sequence ID" value="KOM45574"/>
    <property type="gene ID" value="LR48_Vigan06g088000"/>
</dbReference>
<reference evidence="7" key="1">
    <citation type="journal article" date="2015" name="Proc. Natl. Acad. Sci. U.S.A.">
        <title>Genome sequencing of adzuki bean (Vigna angularis) provides insight into high starch and low fat accumulation and domestication.</title>
        <authorList>
            <person name="Yang K."/>
            <person name="Tian Z."/>
            <person name="Chen C."/>
            <person name="Luo L."/>
            <person name="Zhao B."/>
            <person name="Wang Z."/>
            <person name="Yu L."/>
            <person name="Li Y."/>
            <person name="Sun Y."/>
            <person name="Li W."/>
            <person name="Chen Y."/>
            <person name="Li Y."/>
            <person name="Zhang Y."/>
            <person name="Ai D."/>
            <person name="Zhao J."/>
            <person name="Shang C."/>
            <person name="Ma Y."/>
            <person name="Wu B."/>
            <person name="Wang M."/>
            <person name="Gao L."/>
            <person name="Sun D."/>
            <person name="Zhang P."/>
            <person name="Guo F."/>
            <person name="Wang W."/>
            <person name="Li Y."/>
            <person name="Wang J."/>
            <person name="Varshney R.K."/>
            <person name="Wang J."/>
            <person name="Ling H.Q."/>
            <person name="Wan P."/>
        </authorList>
    </citation>
    <scope>NUCLEOTIDE SEQUENCE</scope>
    <source>
        <strain evidence="7">cv. Jingnong 6</strain>
    </source>
</reference>
<keyword evidence="3" id="KW-0677">Repeat</keyword>
<keyword evidence="2" id="KW-0433">Leucine-rich repeat</keyword>
<feature type="transmembrane region" description="Helical" evidence="5">
    <location>
        <begin position="51"/>
        <end position="72"/>
    </location>
</feature>
<dbReference type="GO" id="GO:0048471">
    <property type="term" value="C:perinuclear region of cytoplasm"/>
    <property type="evidence" value="ECO:0007669"/>
    <property type="project" value="TreeGrafter"/>
</dbReference>
<dbReference type="SUPFAM" id="SSF52047">
    <property type="entry name" value="RNI-like"/>
    <property type="match status" value="2"/>
</dbReference>
<feature type="region of interest" description="Disordered" evidence="4">
    <location>
        <begin position="280"/>
        <end position="316"/>
    </location>
</feature>
<dbReference type="AlphaFoldDB" id="A0A0L9USR1"/>
<keyword evidence="1" id="KW-0343">GTPase activation</keyword>
<organism evidence="6 7">
    <name type="scientific">Phaseolus angularis</name>
    <name type="common">Azuki bean</name>
    <name type="synonym">Vigna angularis</name>
    <dbReference type="NCBI Taxonomy" id="3914"/>
    <lineage>
        <taxon>Eukaryota</taxon>
        <taxon>Viridiplantae</taxon>
        <taxon>Streptophyta</taxon>
        <taxon>Embryophyta</taxon>
        <taxon>Tracheophyta</taxon>
        <taxon>Spermatophyta</taxon>
        <taxon>Magnoliopsida</taxon>
        <taxon>eudicotyledons</taxon>
        <taxon>Gunneridae</taxon>
        <taxon>Pentapetalae</taxon>
        <taxon>rosids</taxon>
        <taxon>fabids</taxon>
        <taxon>Fabales</taxon>
        <taxon>Fabaceae</taxon>
        <taxon>Papilionoideae</taxon>
        <taxon>50 kb inversion clade</taxon>
        <taxon>NPAAA clade</taxon>
        <taxon>indigoferoid/millettioid clade</taxon>
        <taxon>Phaseoleae</taxon>
        <taxon>Vigna</taxon>
    </lineage>
</organism>
<dbReference type="InterPro" id="IPR027038">
    <property type="entry name" value="RanGap"/>
</dbReference>
<dbReference type="EMBL" id="CM003376">
    <property type="protein sequence ID" value="KOM45574.1"/>
    <property type="molecule type" value="Genomic_DNA"/>
</dbReference>
<dbReference type="PANTHER" id="PTHR24113:SF12">
    <property type="entry name" value="RAN GTPASE-ACTIVATING PROTEIN 1"/>
    <property type="match status" value="1"/>
</dbReference>
<evidence type="ECO:0000313" key="6">
    <source>
        <dbReference type="EMBL" id="KOM45574.1"/>
    </source>
</evidence>
<proteinExistence type="predicted"/>
<dbReference type="FunFam" id="3.80.10.10:FF:000933">
    <property type="entry name" value="RNI-like superfamily protein"/>
    <property type="match status" value="1"/>
</dbReference>
<dbReference type="OMA" id="CQLECLW"/>
<gene>
    <name evidence="6" type="ORF">LR48_Vigan06g088000</name>
</gene>
<evidence type="ECO:0000256" key="1">
    <source>
        <dbReference type="ARBA" id="ARBA00022468"/>
    </source>
</evidence>
<dbReference type="GO" id="GO:0005096">
    <property type="term" value="F:GTPase activator activity"/>
    <property type="evidence" value="ECO:0007669"/>
    <property type="project" value="UniProtKB-KW"/>
</dbReference>
<dbReference type="InterPro" id="IPR032675">
    <property type="entry name" value="LRR_dom_sf"/>
</dbReference>
<dbReference type="Gene3D" id="3.80.10.10">
    <property type="entry name" value="Ribonuclease Inhibitor"/>
    <property type="match status" value="4"/>
</dbReference>
<dbReference type="PANTHER" id="PTHR24113">
    <property type="entry name" value="RAN GTPASE-ACTIVATING PROTEIN 1"/>
    <property type="match status" value="1"/>
</dbReference>